<reference evidence="2 3" key="1">
    <citation type="submission" date="2021-01" db="EMBL/GenBank/DDBJ databases">
        <title>Whole genome shotgun sequence of Actinoplanes palleronii NBRC 14916.</title>
        <authorList>
            <person name="Komaki H."/>
            <person name="Tamura T."/>
        </authorList>
    </citation>
    <scope>NUCLEOTIDE SEQUENCE [LARGE SCALE GENOMIC DNA]</scope>
    <source>
        <strain evidence="2 3">NBRC 14916</strain>
    </source>
</reference>
<organism evidence="2 3">
    <name type="scientific">Actinoplanes palleronii</name>
    <dbReference type="NCBI Taxonomy" id="113570"/>
    <lineage>
        <taxon>Bacteria</taxon>
        <taxon>Bacillati</taxon>
        <taxon>Actinomycetota</taxon>
        <taxon>Actinomycetes</taxon>
        <taxon>Micromonosporales</taxon>
        <taxon>Micromonosporaceae</taxon>
        <taxon>Actinoplanes</taxon>
    </lineage>
</organism>
<evidence type="ECO:0000256" key="1">
    <source>
        <dbReference type="SAM" id="SignalP"/>
    </source>
</evidence>
<feature type="chain" id="PRO_5046652657" description="Lipoprotein" evidence="1">
    <location>
        <begin position="25"/>
        <end position="425"/>
    </location>
</feature>
<dbReference type="PROSITE" id="PS51257">
    <property type="entry name" value="PROKAR_LIPOPROTEIN"/>
    <property type="match status" value="1"/>
</dbReference>
<keyword evidence="3" id="KW-1185">Reference proteome</keyword>
<comment type="caution">
    <text evidence="2">The sequence shown here is derived from an EMBL/GenBank/DDBJ whole genome shotgun (WGS) entry which is preliminary data.</text>
</comment>
<dbReference type="EMBL" id="BOMS01000013">
    <property type="protein sequence ID" value="GIE64630.1"/>
    <property type="molecule type" value="Genomic_DNA"/>
</dbReference>
<evidence type="ECO:0000313" key="3">
    <source>
        <dbReference type="Proteomes" id="UP000624709"/>
    </source>
</evidence>
<keyword evidence="1" id="KW-0732">Signal</keyword>
<dbReference type="Proteomes" id="UP000624709">
    <property type="component" value="Unassembled WGS sequence"/>
</dbReference>
<evidence type="ECO:0008006" key="4">
    <source>
        <dbReference type="Google" id="ProtNLM"/>
    </source>
</evidence>
<sequence length="425" mass="43362">MKRAVRVAMATLVVVMAGCTHRTAAGTPSGAPAPGASGSGAAAPTALVVQPDGATFRVTSVLSVAQAVTTGAGRRYQETSRVPGLLGKSPVSKLALTSAGDTVIATAPPDLTTGGEVKIKQNTVSLLGPGGRRDLSLPPVRGAAPRQAIYAAARGDAVAWLETPSTDLYGGDWSVFAATGGTTRLLGTSSGVAPGGHVPAPPGSAAPVLGDEFAYWPTAVPAGRKDQFGLAIAGRRLDGTGPMRIVVRDAGRPAADGKNLYYVRTTMFAPAFAENRYEIRLVDATGADRVAAAGRLRKGEEVSALAADAGTVSWIVTSADEEDEQARMYAWDAAANTAVQVNLADRGLSTEISASGRVLAWGNGSGNGDGGMYLLDLGAEPALFRLGEAQGLSYAFVAGDHLAWSVMGDDPQDPAGNVLVVGRRL</sequence>
<gene>
    <name evidence="2" type="ORF">Apa02nite_007380</name>
</gene>
<feature type="signal peptide" evidence="1">
    <location>
        <begin position="1"/>
        <end position="24"/>
    </location>
</feature>
<dbReference type="SUPFAM" id="SSF69304">
    <property type="entry name" value="Tricorn protease N-terminal domain"/>
    <property type="match status" value="1"/>
</dbReference>
<accession>A0ABQ4B306</accession>
<evidence type="ECO:0000313" key="2">
    <source>
        <dbReference type="EMBL" id="GIE64630.1"/>
    </source>
</evidence>
<proteinExistence type="predicted"/>
<name>A0ABQ4B306_9ACTN</name>
<protein>
    <recommendedName>
        <fullName evidence="4">Lipoprotein</fullName>
    </recommendedName>
</protein>